<sequence>MLCSRYLLLFPLIVSIVSQCFIIRRNFKSHTLQGSTHMFNRLAVRGKGSEILANSRDLFNNIQKSLNNMDDIYSNEDAVQHIDLAGEQPEGSFPVYLKVYDLSHGLVKTISLPLLGFLLEGVWHTSIAIHGNEYFFGDGIKYNEESLCERITAHPLIRRIKLGYTFITKEVFDDYIKTLGTQFSKEAYNLTKWNCNNFSNTAAEFLIGKGIPEEYLTFIDKVRNSPHGETILRIIEEARKNSAFVVPGQDNAVV</sequence>
<keyword evidence="2" id="KW-0645">Protease</keyword>
<dbReference type="Proteomes" id="UP000031512">
    <property type="component" value="Chromosome 3"/>
</dbReference>
<organism evidence="6 7">
    <name type="scientific">Theileria equi strain WA</name>
    <dbReference type="NCBI Taxonomy" id="1537102"/>
    <lineage>
        <taxon>Eukaryota</taxon>
        <taxon>Sar</taxon>
        <taxon>Alveolata</taxon>
        <taxon>Apicomplexa</taxon>
        <taxon>Aconoidasida</taxon>
        <taxon>Piroplasmida</taxon>
        <taxon>Theileriidae</taxon>
        <taxon>Theileria</taxon>
    </lineage>
</organism>
<dbReference type="RefSeq" id="XP_004831176.1">
    <property type="nucleotide sequence ID" value="XM_004831119.1"/>
</dbReference>
<dbReference type="PROSITE" id="PS51858">
    <property type="entry name" value="PPPDE"/>
    <property type="match status" value="1"/>
</dbReference>
<dbReference type="GeneID" id="15805676"/>
<evidence type="ECO:0000256" key="4">
    <source>
        <dbReference type="SAM" id="SignalP"/>
    </source>
</evidence>
<dbReference type="GO" id="GO:0006508">
    <property type="term" value="P:proteolysis"/>
    <property type="evidence" value="ECO:0007669"/>
    <property type="project" value="UniProtKB-KW"/>
</dbReference>
<feature type="signal peptide" evidence="4">
    <location>
        <begin position="1"/>
        <end position="18"/>
    </location>
</feature>
<dbReference type="AlphaFoldDB" id="L0B115"/>
<evidence type="ECO:0000313" key="6">
    <source>
        <dbReference type="EMBL" id="AFZ81510.1"/>
    </source>
</evidence>
<reference evidence="6 7" key="1">
    <citation type="journal article" date="2012" name="BMC Genomics">
        <title>Comparative genomic analysis and phylogenetic position of Theileria equi.</title>
        <authorList>
            <person name="Kappmeyer L.S."/>
            <person name="Thiagarajan M."/>
            <person name="Herndon D.R."/>
            <person name="Ramsay J.D."/>
            <person name="Caler E."/>
            <person name="Djikeng A."/>
            <person name="Gillespie J.J."/>
            <person name="Lau A.O."/>
            <person name="Roalson E.H."/>
            <person name="Silva J.C."/>
            <person name="Silva M.G."/>
            <person name="Suarez C.E."/>
            <person name="Ueti M.W."/>
            <person name="Nene V.M."/>
            <person name="Mealey R.H."/>
            <person name="Knowles D.P."/>
            <person name="Brayton K.A."/>
        </authorList>
    </citation>
    <scope>NUCLEOTIDE SEQUENCE [LARGE SCALE GENOMIC DNA]</scope>
    <source>
        <strain evidence="6 7">WA</strain>
    </source>
</reference>
<comment type="similarity">
    <text evidence="1">Belongs to the DeSI family.</text>
</comment>
<dbReference type="Pfam" id="PF05903">
    <property type="entry name" value="Peptidase_C97"/>
    <property type="match status" value="1"/>
</dbReference>
<evidence type="ECO:0000313" key="7">
    <source>
        <dbReference type="Proteomes" id="UP000031512"/>
    </source>
</evidence>
<accession>L0B115</accession>
<dbReference type="InterPro" id="IPR008580">
    <property type="entry name" value="PPPDE_dom"/>
</dbReference>
<feature type="chain" id="PRO_5003939473" description="PPPDE domain-containing protein" evidence="4">
    <location>
        <begin position="19"/>
        <end position="254"/>
    </location>
</feature>
<dbReference type="OrthoDB" id="21221at2759"/>
<dbReference type="KEGG" id="beq:BEWA_009220"/>
<keyword evidence="7" id="KW-1185">Reference proteome</keyword>
<keyword evidence="4" id="KW-0732">Signal</keyword>
<dbReference type="EMBL" id="CP001670">
    <property type="protein sequence ID" value="AFZ81510.1"/>
    <property type="molecule type" value="Genomic_DNA"/>
</dbReference>
<dbReference type="STRING" id="1537102.L0B115"/>
<dbReference type="GO" id="GO:0008233">
    <property type="term" value="F:peptidase activity"/>
    <property type="evidence" value="ECO:0007669"/>
    <property type="project" value="UniProtKB-KW"/>
</dbReference>
<evidence type="ECO:0000256" key="1">
    <source>
        <dbReference type="ARBA" id="ARBA00008140"/>
    </source>
</evidence>
<protein>
    <recommendedName>
        <fullName evidence="5">PPPDE domain-containing protein</fullName>
    </recommendedName>
</protein>
<evidence type="ECO:0000256" key="3">
    <source>
        <dbReference type="ARBA" id="ARBA00022801"/>
    </source>
</evidence>
<dbReference type="SMART" id="SM01179">
    <property type="entry name" value="DUF862"/>
    <property type="match status" value="1"/>
</dbReference>
<evidence type="ECO:0000256" key="2">
    <source>
        <dbReference type="ARBA" id="ARBA00022670"/>
    </source>
</evidence>
<dbReference type="PANTHER" id="PTHR12378">
    <property type="entry name" value="DESUMOYLATING ISOPEPTIDASE"/>
    <property type="match status" value="1"/>
</dbReference>
<dbReference type="PANTHER" id="PTHR12378:SF7">
    <property type="entry name" value="DESUMOYLATING ISOPEPTIDASE 1"/>
    <property type="match status" value="1"/>
</dbReference>
<dbReference type="eggNOG" id="KOG0324">
    <property type="taxonomic scope" value="Eukaryota"/>
</dbReference>
<proteinExistence type="inferred from homology"/>
<feature type="domain" description="PPPDE" evidence="5">
    <location>
        <begin position="93"/>
        <end position="225"/>
    </location>
</feature>
<dbReference type="InterPro" id="IPR042266">
    <property type="entry name" value="PPPDE_sf"/>
</dbReference>
<dbReference type="GO" id="GO:0070646">
    <property type="term" value="P:protein modification by small protein removal"/>
    <property type="evidence" value="ECO:0007669"/>
    <property type="project" value="TreeGrafter"/>
</dbReference>
<name>L0B115_THEEQ</name>
<gene>
    <name evidence="6" type="ORF">BEWA_009220</name>
</gene>
<dbReference type="Gene3D" id="3.90.1720.30">
    <property type="entry name" value="PPPDE domains"/>
    <property type="match status" value="1"/>
</dbReference>
<evidence type="ECO:0000259" key="5">
    <source>
        <dbReference type="PROSITE" id="PS51858"/>
    </source>
</evidence>
<dbReference type="VEuPathDB" id="PiroplasmaDB:BEWA_009220"/>
<keyword evidence="3" id="KW-0378">Hydrolase</keyword>